<organism evidence="2 3">
    <name type="scientific">Natrinema salaciae</name>
    <dbReference type="NCBI Taxonomy" id="1186196"/>
    <lineage>
        <taxon>Archaea</taxon>
        <taxon>Methanobacteriati</taxon>
        <taxon>Methanobacteriota</taxon>
        <taxon>Stenosarchaea group</taxon>
        <taxon>Halobacteria</taxon>
        <taxon>Halobacteriales</taxon>
        <taxon>Natrialbaceae</taxon>
        <taxon>Natrinema</taxon>
    </lineage>
</organism>
<reference evidence="3" key="1">
    <citation type="submission" date="2016-10" db="EMBL/GenBank/DDBJ databases">
        <authorList>
            <person name="Varghese N."/>
            <person name="Submissions S."/>
        </authorList>
    </citation>
    <scope>NUCLEOTIDE SEQUENCE [LARGE SCALE GENOMIC DNA]</scope>
    <source>
        <strain evidence="3">DSM 25055</strain>
    </source>
</reference>
<keyword evidence="3" id="KW-1185">Reference proteome</keyword>
<gene>
    <name evidence="2" type="ORF">SAMN04489841_3951</name>
</gene>
<protein>
    <submittedName>
        <fullName evidence="2">Uncharacterized protein</fullName>
    </submittedName>
</protein>
<evidence type="ECO:0000256" key="1">
    <source>
        <dbReference type="SAM" id="MobiDB-lite"/>
    </source>
</evidence>
<evidence type="ECO:0000313" key="3">
    <source>
        <dbReference type="Proteomes" id="UP000199114"/>
    </source>
</evidence>
<evidence type="ECO:0000313" key="2">
    <source>
        <dbReference type="EMBL" id="SER50733.1"/>
    </source>
</evidence>
<dbReference type="OrthoDB" id="373980at2157"/>
<dbReference type="STRING" id="1186196.SAMN04489841_3951"/>
<name>A0A1H9PT31_9EURY</name>
<proteinExistence type="predicted"/>
<dbReference type="Proteomes" id="UP000199114">
    <property type="component" value="Unassembled WGS sequence"/>
</dbReference>
<accession>A0A1H9PT31</accession>
<dbReference type="AlphaFoldDB" id="A0A1H9PT31"/>
<dbReference type="EMBL" id="FOFD01000006">
    <property type="protein sequence ID" value="SER50733.1"/>
    <property type="molecule type" value="Genomic_DNA"/>
</dbReference>
<dbReference type="RefSeq" id="WP_090620816.1">
    <property type="nucleotide sequence ID" value="NZ_FOFD01000006.1"/>
</dbReference>
<sequence>MSDNTENPEAQHENELAGLDAVEAAQQIHDEIRFRLEPANEYEWGDPEYEAFAELLDRARGSRLSASIPATGSNEPYLTIGIHLLRESAVIQQRTVGPTDEYVTYVGDVRAVLTSFAPVLEKSYIEVQLDGEATELMREELARESGGSDD</sequence>
<feature type="region of interest" description="Disordered" evidence="1">
    <location>
        <begin position="1"/>
        <end position="20"/>
    </location>
</feature>